<evidence type="ECO:0000256" key="3">
    <source>
        <dbReference type="ARBA" id="ARBA00017995"/>
    </source>
</evidence>
<name>L9KLM4_TUPCH</name>
<evidence type="ECO:0000313" key="18">
    <source>
        <dbReference type="Proteomes" id="UP000011518"/>
    </source>
</evidence>
<evidence type="ECO:0000256" key="5">
    <source>
        <dbReference type="ARBA" id="ARBA00022514"/>
    </source>
</evidence>
<dbReference type="Pfam" id="PF20902">
    <property type="entry name" value="CXCL16"/>
    <property type="match status" value="1"/>
</dbReference>
<evidence type="ECO:0000256" key="12">
    <source>
        <dbReference type="ARBA" id="ARBA00032815"/>
    </source>
</evidence>
<comment type="subcellular location">
    <subcellularLocation>
        <location evidence="1">Membrane</location>
        <topology evidence="1">Single-pass type I membrane protein</topology>
    </subcellularLocation>
</comment>
<keyword evidence="4" id="KW-0145">Chemotaxis</keyword>
<feature type="compositionally biased region" description="Polar residues" evidence="13">
    <location>
        <begin position="129"/>
        <end position="145"/>
    </location>
</feature>
<accession>L9KLM4</accession>
<dbReference type="GO" id="GO:0008009">
    <property type="term" value="F:chemokine activity"/>
    <property type="evidence" value="ECO:0007669"/>
    <property type="project" value="InterPro"/>
</dbReference>
<dbReference type="GO" id="GO:0016020">
    <property type="term" value="C:membrane"/>
    <property type="evidence" value="ECO:0007669"/>
    <property type="project" value="UniProtKB-SubCell"/>
</dbReference>
<evidence type="ECO:0000256" key="11">
    <source>
        <dbReference type="ARBA" id="ARBA00023180"/>
    </source>
</evidence>
<dbReference type="EMBL" id="KB320771">
    <property type="protein sequence ID" value="ELW63643.1"/>
    <property type="molecule type" value="Genomic_DNA"/>
</dbReference>
<feature type="compositionally biased region" description="Polar residues" evidence="13">
    <location>
        <begin position="158"/>
        <end position="169"/>
    </location>
</feature>
<feature type="chain" id="PRO_5003999524" description="C-X-C motif chemokine 16" evidence="15">
    <location>
        <begin position="23"/>
        <end position="237"/>
    </location>
</feature>
<evidence type="ECO:0000313" key="17">
    <source>
        <dbReference type="EMBL" id="ELW63643.1"/>
    </source>
</evidence>
<organism evidence="17 18">
    <name type="scientific">Tupaia chinensis</name>
    <name type="common">Chinese tree shrew</name>
    <name type="synonym">Tupaia belangeri chinensis</name>
    <dbReference type="NCBI Taxonomy" id="246437"/>
    <lineage>
        <taxon>Eukaryota</taxon>
        <taxon>Metazoa</taxon>
        <taxon>Chordata</taxon>
        <taxon>Craniata</taxon>
        <taxon>Vertebrata</taxon>
        <taxon>Euteleostomi</taxon>
        <taxon>Mammalia</taxon>
        <taxon>Eutheria</taxon>
        <taxon>Euarchontoglires</taxon>
        <taxon>Scandentia</taxon>
        <taxon>Tupaiidae</taxon>
        <taxon>Tupaia</taxon>
    </lineage>
</organism>
<proteinExistence type="inferred from homology"/>
<evidence type="ECO:0000256" key="4">
    <source>
        <dbReference type="ARBA" id="ARBA00022500"/>
    </source>
</evidence>
<feature type="transmembrane region" description="Helical" evidence="14">
    <location>
        <begin position="197"/>
        <end position="220"/>
    </location>
</feature>
<keyword evidence="6 14" id="KW-0812">Transmembrane</keyword>
<dbReference type="GO" id="GO:0030335">
    <property type="term" value="P:positive regulation of cell migration"/>
    <property type="evidence" value="ECO:0007669"/>
    <property type="project" value="InterPro"/>
</dbReference>
<dbReference type="InParanoid" id="L9KLM4"/>
<evidence type="ECO:0000256" key="1">
    <source>
        <dbReference type="ARBA" id="ARBA00004479"/>
    </source>
</evidence>
<dbReference type="GO" id="GO:0005615">
    <property type="term" value="C:extracellular space"/>
    <property type="evidence" value="ECO:0007669"/>
    <property type="project" value="UniProtKB-KW"/>
</dbReference>
<dbReference type="GO" id="GO:0030307">
    <property type="term" value="P:positive regulation of cell growth"/>
    <property type="evidence" value="ECO:0007669"/>
    <property type="project" value="InterPro"/>
</dbReference>
<keyword evidence="9 14" id="KW-0472">Membrane</keyword>
<keyword evidence="5" id="KW-0202">Cytokine</keyword>
<keyword evidence="8 14" id="KW-1133">Transmembrane helix</keyword>
<evidence type="ECO:0000256" key="9">
    <source>
        <dbReference type="ARBA" id="ARBA00023136"/>
    </source>
</evidence>
<dbReference type="STRING" id="246437.L9KLM4"/>
<reference evidence="18" key="2">
    <citation type="journal article" date="2013" name="Nat. Commun.">
        <title>Genome of the Chinese tree shrew.</title>
        <authorList>
            <person name="Fan Y."/>
            <person name="Huang Z.Y."/>
            <person name="Cao C.C."/>
            <person name="Chen C.S."/>
            <person name="Chen Y.X."/>
            <person name="Fan D.D."/>
            <person name="He J."/>
            <person name="Hou H.L."/>
            <person name="Hu L."/>
            <person name="Hu X.T."/>
            <person name="Jiang X.T."/>
            <person name="Lai R."/>
            <person name="Lang Y.S."/>
            <person name="Liang B."/>
            <person name="Liao S.G."/>
            <person name="Mu D."/>
            <person name="Ma Y.Y."/>
            <person name="Niu Y.Y."/>
            <person name="Sun X.Q."/>
            <person name="Xia J.Q."/>
            <person name="Xiao J."/>
            <person name="Xiong Z.Q."/>
            <person name="Xu L."/>
            <person name="Yang L."/>
            <person name="Zhang Y."/>
            <person name="Zhao W."/>
            <person name="Zhao X.D."/>
            <person name="Zheng Y.T."/>
            <person name="Zhou J.M."/>
            <person name="Zhu Y.B."/>
            <person name="Zhang G.J."/>
            <person name="Wang J."/>
            <person name="Yao Y.G."/>
        </authorList>
    </citation>
    <scope>NUCLEOTIDE SEQUENCE [LARGE SCALE GENOMIC DNA]</scope>
</reference>
<evidence type="ECO:0000259" key="16">
    <source>
        <dbReference type="Pfam" id="PF20902"/>
    </source>
</evidence>
<dbReference type="GO" id="GO:0005044">
    <property type="term" value="F:scavenger receptor activity"/>
    <property type="evidence" value="ECO:0007669"/>
    <property type="project" value="InterPro"/>
</dbReference>
<dbReference type="AlphaFoldDB" id="L9KLM4"/>
<evidence type="ECO:0000256" key="10">
    <source>
        <dbReference type="ARBA" id="ARBA00023157"/>
    </source>
</evidence>
<feature type="region of interest" description="Disordered" evidence="13">
    <location>
        <begin position="100"/>
        <end position="169"/>
    </location>
</feature>
<keyword evidence="18" id="KW-1185">Reference proteome</keyword>
<dbReference type="FunCoup" id="L9KLM4">
    <property type="interactions" value="351"/>
</dbReference>
<feature type="domain" description="C-X-C motif chemokine 16" evidence="16">
    <location>
        <begin position="20"/>
        <end position="111"/>
    </location>
</feature>
<dbReference type="InterPro" id="IPR026296">
    <property type="entry name" value="CXCL16"/>
</dbReference>
<protein>
    <recommendedName>
        <fullName evidence="3">C-X-C motif chemokine 16</fullName>
    </recommendedName>
    <alternativeName>
        <fullName evidence="12">Transmembrane chemokine CXCL16</fullName>
    </alternativeName>
</protein>
<feature type="compositionally biased region" description="Basic and acidic residues" evidence="13">
    <location>
        <begin position="100"/>
        <end position="109"/>
    </location>
</feature>
<feature type="signal peptide" evidence="15">
    <location>
        <begin position="1"/>
        <end position="22"/>
    </location>
</feature>
<evidence type="ECO:0000256" key="15">
    <source>
        <dbReference type="SAM" id="SignalP"/>
    </source>
</evidence>
<dbReference type="PANTHER" id="PTHR14385">
    <property type="entry name" value="CXC CHEMOKINE LIGAND"/>
    <property type="match status" value="1"/>
</dbReference>
<dbReference type="PANTHER" id="PTHR14385:SF0">
    <property type="entry name" value="C-X-C MOTIF CHEMOKINE 16"/>
    <property type="match status" value="1"/>
</dbReference>
<dbReference type="GO" id="GO:0010818">
    <property type="term" value="P:T cell chemotaxis"/>
    <property type="evidence" value="ECO:0007669"/>
    <property type="project" value="TreeGrafter"/>
</dbReference>
<evidence type="ECO:0000256" key="6">
    <source>
        <dbReference type="ARBA" id="ARBA00022692"/>
    </source>
</evidence>
<keyword evidence="10" id="KW-1015">Disulfide bond</keyword>
<dbReference type="GO" id="GO:0006898">
    <property type="term" value="P:receptor-mediated endocytosis"/>
    <property type="evidence" value="ECO:0007669"/>
    <property type="project" value="InterPro"/>
</dbReference>
<dbReference type="eggNOG" id="ENOG502T0B7">
    <property type="taxonomic scope" value="Eukaryota"/>
</dbReference>
<evidence type="ECO:0000256" key="13">
    <source>
        <dbReference type="SAM" id="MobiDB-lite"/>
    </source>
</evidence>
<dbReference type="GO" id="GO:0034341">
    <property type="term" value="P:response to type II interferon"/>
    <property type="evidence" value="ECO:0007669"/>
    <property type="project" value="InterPro"/>
</dbReference>
<evidence type="ECO:0000256" key="7">
    <source>
        <dbReference type="ARBA" id="ARBA00022729"/>
    </source>
</evidence>
<evidence type="ECO:0000256" key="14">
    <source>
        <dbReference type="SAM" id="Phobius"/>
    </source>
</evidence>
<evidence type="ECO:0000256" key="2">
    <source>
        <dbReference type="ARBA" id="ARBA00010665"/>
    </source>
</evidence>
<keyword evidence="7 15" id="KW-0732">Signal</keyword>
<gene>
    <name evidence="17" type="ORF">TREES_T100004055</name>
</gene>
<dbReference type="GO" id="GO:0005041">
    <property type="term" value="F:low-density lipoprotein particle receptor activity"/>
    <property type="evidence" value="ECO:0007669"/>
    <property type="project" value="InterPro"/>
</dbReference>
<keyword evidence="11" id="KW-0325">Glycoprotein</keyword>
<dbReference type="InterPro" id="IPR048585">
    <property type="entry name" value="CXCL16_dom"/>
</dbReference>
<evidence type="ECO:0000256" key="8">
    <source>
        <dbReference type="ARBA" id="ARBA00022989"/>
    </source>
</evidence>
<dbReference type="GO" id="GO:0034612">
    <property type="term" value="P:response to tumor necrosis factor"/>
    <property type="evidence" value="ECO:0007669"/>
    <property type="project" value="InterPro"/>
</dbReference>
<reference evidence="18" key="1">
    <citation type="submission" date="2012-07" db="EMBL/GenBank/DDBJ databases">
        <title>Genome of the Chinese tree shrew, a rising model animal genetically related to primates.</title>
        <authorList>
            <person name="Zhang G."/>
            <person name="Fan Y."/>
            <person name="Yao Y."/>
            <person name="Huang Z."/>
        </authorList>
    </citation>
    <scope>NUCLEOTIDE SEQUENCE [LARGE SCALE GENOMIC DNA]</scope>
</reference>
<sequence length="237" mass="25861">MQRGWALALLLVAAWLAVPGDGNEGSVTGSCSCDRRLSSDKPPTVHAMERFRKLLKAYDRCPRYIRFQLPSQNLCGGSKDQWVQDLMSCFDRQECGHSHSESLAHRKDLPPPTIQSPEPTKGAPPDMGTTAQTFLPGSTLQSTLPPGTPSLDKEFPQPSETITPNQTMGHSLGVKSEAEKNQKQLEENGGLTVDTSAMVAVPSLLAIVFLLTIFLLYVVCKKRRGQSLQHPPGKLAL</sequence>
<comment type="similarity">
    <text evidence="2">Belongs to the intercrine alpha (chemokine CxC) family.</text>
</comment>
<dbReference type="Proteomes" id="UP000011518">
    <property type="component" value="Unassembled WGS sequence"/>
</dbReference>